<protein>
    <recommendedName>
        <fullName evidence="9">Branched-chain amino acid ABC transporter permease</fullName>
    </recommendedName>
</protein>
<dbReference type="AlphaFoldDB" id="A0A3S4B4C2"/>
<comment type="subcellular location">
    <subcellularLocation>
        <location evidence="1">Cell membrane</location>
        <topology evidence="1">Multi-pass membrane protein</topology>
    </subcellularLocation>
</comment>
<name>A0A3S4B4C2_9BRAD</name>
<dbReference type="GO" id="GO:0015658">
    <property type="term" value="F:branched-chain amino acid transmembrane transporter activity"/>
    <property type="evidence" value="ECO:0007669"/>
    <property type="project" value="InterPro"/>
</dbReference>
<feature type="transmembrane region" description="Helical" evidence="6">
    <location>
        <begin position="271"/>
        <end position="295"/>
    </location>
</feature>
<dbReference type="RefSeq" id="WP_129611317.1">
    <property type="nucleotide sequence ID" value="NZ_UWOC01000195.1"/>
</dbReference>
<dbReference type="InterPro" id="IPR043428">
    <property type="entry name" value="LivM-like"/>
</dbReference>
<accession>A0A3S4B4C2</accession>
<dbReference type="CDD" id="cd06581">
    <property type="entry name" value="TM_PBP1_LivM_like"/>
    <property type="match status" value="1"/>
</dbReference>
<feature type="transmembrane region" description="Helical" evidence="6">
    <location>
        <begin position="60"/>
        <end position="86"/>
    </location>
</feature>
<proteinExistence type="predicted"/>
<feature type="transmembrane region" description="Helical" evidence="6">
    <location>
        <begin position="30"/>
        <end position="48"/>
    </location>
</feature>
<feature type="transmembrane region" description="Helical" evidence="6">
    <location>
        <begin position="184"/>
        <end position="203"/>
    </location>
</feature>
<dbReference type="GO" id="GO:0005886">
    <property type="term" value="C:plasma membrane"/>
    <property type="evidence" value="ECO:0007669"/>
    <property type="project" value="UniProtKB-SubCell"/>
</dbReference>
<keyword evidence="3 6" id="KW-0812">Transmembrane</keyword>
<evidence type="ECO:0000256" key="4">
    <source>
        <dbReference type="ARBA" id="ARBA00022989"/>
    </source>
</evidence>
<keyword evidence="8" id="KW-1185">Reference proteome</keyword>
<keyword evidence="2" id="KW-1003">Cell membrane</keyword>
<evidence type="ECO:0000256" key="5">
    <source>
        <dbReference type="ARBA" id="ARBA00023136"/>
    </source>
</evidence>
<evidence type="ECO:0000313" key="8">
    <source>
        <dbReference type="Proteomes" id="UP000289200"/>
    </source>
</evidence>
<dbReference type="PANTHER" id="PTHR30482">
    <property type="entry name" value="HIGH-AFFINITY BRANCHED-CHAIN AMINO ACID TRANSPORT SYSTEM PERMEASE"/>
    <property type="match status" value="1"/>
</dbReference>
<feature type="transmembrane region" description="Helical" evidence="6">
    <location>
        <begin position="307"/>
        <end position="326"/>
    </location>
</feature>
<organism evidence="7 8">
    <name type="scientific">Rhodoplanes serenus</name>
    <dbReference type="NCBI Taxonomy" id="200615"/>
    <lineage>
        <taxon>Bacteria</taxon>
        <taxon>Pseudomonadati</taxon>
        <taxon>Pseudomonadota</taxon>
        <taxon>Alphaproteobacteria</taxon>
        <taxon>Hyphomicrobiales</taxon>
        <taxon>Nitrobacteraceae</taxon>
        <taxon>Rhodoplanes</taxon>
    </lineage>
</organism>
<keyword evidence="4 6" id="KW-1133">Transmembrane helix</keyword>
<dbReference type="EMBL" id="UWOC01000195">
    <property type="protein sequence ID" value="VCU11324.1"/>
    <property type="molecule type" value="Genomic_DNA"/>
</dbReference>
<feature type="transmembrane region" description="Helical" evidence="6">
    <location>
        <begin position="106"/>
        <end position="128"/>
    </location>
</feature>
<evidence type="ECO:0000256" key="1">
    <source>
        <dbReference type="ARBA" id="ARBA00004651"/>
    </source>
</evidence>
<comment type="caution">
    <text evidence="7">The sequence shown here is derived from an EMBL/GenBank/DDBJ whole genome shotgun (WGS) entry which is preliminary data.</text>
</comment>
<dbReference type="Proteomes" id="UP000289200">
    <property type="component" value="Unassembled WGS sequence"/>
</dbReference>
<dbReference type="Pfam" id="PF02653">
    <property type="entry name" value="BPD_transp_2"/>
    <property type="match status" value="1"/>
</dbReference>
<evidence type="ECO:0000313" key="7">
    <source>
        <dbReference type="EMBL" id="VCU11324.1"/>
    </source>
</evidence>
<keyword evidence="5 6" id="KW-0472">Membrane</keyword>
<dbReference type="InterPro" id="IPR001851">
    <property type="entry name" value="ABC_transp_permease"/>
</dbReference>
<feature type="transmembrane region" description="Helical" evidence="6">
    <location>
        <begin position="223"/>
        <end position="250"/>
    </location>
</feature>
<evidence type="ECO:0000256" key="6">
    <source>
        <dbReference type="SAM" id="Phobius"/>
    </source>
</evidence>
<evidence type="ECO:0008006" key="9">
    <source>
        <dbReference type="Google" id="ProtNLM"/>
    </source>
</evidence>
<sequence>MRSETSPPALSVTAPLDTAIAVQLAARGRWSPFEILFWLGAISTIWLLPDHHLILTEIVIWGLFALSLDLILGYAGIVSLGHAAFFGVGAYTAGLLARHALIGEPVVALLVAGLAGGAFGFLTSFLVLRGTDLTRLMVTLGVALLLREVANRMAWLTGGADGLQGITMQPVLGLFRFDLYGHTAYVYSLVVLFVLFLLARRIVGSPFGLSLLAIKGNPLRAGAIGIGAGPRIVAVYTLAAVYAAIAGALLTQTTAFTSLESLSFDRSADALLVLIIGGTGHLYGGLIGAVVFRFAQDWLSAATPQYWQFWIGLILVVIVLVGRDRIGGWLAPLRRAGDRLVPWRGGRDGGRP</sequence>
<evidence type="ECO:0000256" key="2">
    <source>
        <dbReference type="ARBA" id="ARBA00022475"/>
    </source>
</evidence>
<dbReference type="PANTHER" id="PTHR30482:SF17">
    <property type="entry name" value="ABC TRANSPORTER ATP-BINDING PROTEIN"/>
    <property type="match status" value="1"/>
</dbReference>
<evidence type="ECO:0000256" key="3">
    <source>
        <dbReference type="ARBA" id="ARBA00022692"/>
    </source>
</evidence>
<reference evidence="8" key="1">
    <citation type="submission" date="2018-10" db="EMBL/GenBank/DDBJ databases">
        <authorList>
            <person name="Peiro R."/>
            <person name="Begona"/>
            <person name="Cbmso G."/>
            <person name="Lopez M."/>
            <person name="Gonzalez S."/>
            <person name="Sacristan E."/>
            <person name="Castillo E."/>
        </authorList>
    </citation>
    <scope>NUCLEOTIDE SEQUENCE [LARGE SCALE GENOMIC DNA]</scope>
</reference>
<gene>
    <name evidence="7" type="ORF">RHODGE_RHODGE_04535</name>
</gene>
<dbReference type="OrthoDB" id="7917346at2"/>